<evidence type="ECO:0000256" key="4">
    <source>
        <dbReference type="ARBA" id="ARBA00022679"/>
    </source>
</evidence>
<dbReference type="InterPro" id="IPR003661">
    <property type="entry name" value="HisK_dim/P_dom"/>
</dbReference>
<dbReference type="Gene3D" id="1.10.287.130">
    <property type="match status" value="1"/>
</dbReference>
<evidence type="ECO:0000256" key="7">
    <source>
        <dbReference type="ARBA" id="ARBA00022840"/>
    </source>
</evidence>
<dbReference type="CDD" id="cd00082">
    <property type="entry name" value="HisKA"/>
    <property type="match status" value="1"/>
</dbReference>
<feature type="transmembrane region" description="Helical" evidence="9">
    <location>
        <begin position="18"/>
        <end position="37"/>
    </location>
</feature>
<dbReference type="Gene3D" id="3.30.565.10">
    <property type="entry name" value="Histidine kinase-like ATPase, C-terminal domain"/>
    <property type="match status" value="1"/>
</dbReference>
<dbReference type="Pfam" id="PF00512">
    <property type="entry name" value="HisKA"/>
    <property type="match status" value="1"/>
</dbReference>
<accession>A0AA41R4A2</accession>
<dbReference type="PANTHER" id="PTHR43065">
    <property type="entry name" value="SENSOR HISTIDINE KINASE"/>
    <property type="match status" value="1"/>
</dbReference>
<keyword evidence="12" id="KW-1185">Reference proteome</keyword>
<dbReference type="InterPro" id="IPR036097">
    <property type="entry name" value="HisK_dim/P_sf"/>
</dbReference>
<keyword evidence="9" id="KW-0472">Membrane</keyword>
<dbReference type="Proteomes" id="UP001165427">
    <property type="component" value="Unassembled WGS sequence"/>
</dbReference>
<evidence type="ECO:0000256" key="1">
    <source>
        <dbReference type="ARBA" id="ARBA00000085"/>
    </source>
</evidence>
<feature type="domain" description="Histidine kinase" evidence="10">
    <location>
        <begin position="264"/>
        <end position="471"/>
    </location>
</feature>
<keyword evidence="9" id="KW-1133">Transmembrane helix</keyword>
<dbReference type="EMBL" id="JALJRB010000020">
    <property type="protein sequence ID" value="MCJ8502074.1"/>
    <property type="molecule type" value="Genomic_DNA"/>
</dbReference>
<keyword evidence="6" id="KW-0418">Kinase</keyword>
<dbReference type="EC" id="2.7.13.3" evidence="2"/>
<keyword evidence="4" id="KW-0808">Transferase</keyword>
<dbReference type="SUPFAM" id="SSF55874">
    <property type="entry name" value="ATPase domain of HSP90 chaperone/DNA topoisomerase II/histidine kinase"/>
    <property type="match status" value="1"/>
</dbReference>
<dbReference type="SMART" id="SM00387">
    <property type="entry name" value="HATPase_c"/>
    <property type="match status" value="1"/>
</dbReference>
<comment type="catalytic activity">
    <reaction evidence="1">
        <text>ATP + protein L-histidine = ADP + protein N-phospho-L-histidine.</text>
        <dbReference type="EC" id="2.7.13.3"/>
    </reaction>
</comment>
<dbReference type="InterPro" id="IPR005467">
    <property type="entry name" value="His_kinase_dom"/>
</dbReference>
<reference evidence="11" key="1">
    <citation type="submission" date="2022-04" db="EMBL/GenBank/DDBJ databases">
        <title>Desulfatitalea alkaliphila sp. nov., a novel anaerobic sulfate-reducing bacterium isolated from terrestrial mud volcano, Taman Peninsula, Russia.</title>
        <authorList>
            <person name="Khomyakova M.A."/>
            <person name="Merkel A.Y."/>
            <person name="Slobodkin A.I."/>
        </authorList>
    </citation>
    <scope>NUCLEOTIDE SEQUENCE</scope>
    <source>
        <strain evidence="11">M08but</strain>
    </source>
</reference>
<sequence length="474" mass="52485">MRSQTVSEPAKPFRLVKYFSLSSLVLIFIGTTVLSLLNTHWIRSMQLSKSEEYALLLIDNLNHQVFMQFILPVGLQFGKIELSNAEQFDLMDRVVRSTLHSFNVDMVNIYGVRDVIAYSFSKELVGMENLGGATFQNALEGHSSSKLVQTGGLWELFLGVPKEIKIITFAPLRAEQPLSMLAGPVLGVVEIVQDLSDDYKSIFRFQVLTLLTISSVMLLLFLTMIVVVKRGEGIIQKRAREQLKLKEQLSRAKHLSSLGEMVAGVSHEIRNPLGIISSSAELLQKKTADDDPLHRLPAIIIEESARLNNIITDFLNYAKPKTPNNYACRIEDVIDKTVRHLASQADAGGFIMNTRFEGALPIIQADADMLYQAFLNIFLNAMQSMPDGGNITVRAKAANGSLWVAVEDQGEGIAPEAMEKIWDPFFTTKDKGTGLGLGIVRNIVEAHQGGVRIDNRAEGGARVSVRLPLFQESA</sequence>
<name>A0AA41R4A2_9BACT</name>
<feature type="transmembrane region" description="Helical" evidence="9">
    <location>
        <begin position="207"/>
        <end position="228"/>
    </location>
</feature>
<proteinExistence type="predicted"/>
<gene>
    <name evidence="11" type="ORF">MRX98_15935</name>
</gene>
<dbReference type="SMART" id="SM00388">
    <property type="entry name" value="HisKA"/>
    <property type="match status" value="1"/>
</dbReference>
<dbReference type="SUPFAM" id="SSF47384">
    <property type="entry name" value="Homodimeric domain of signal transducing histidine kinase"/>
    <property type="match status" value="1"/>
</dbReference>
<dbReference type="InterPro" id="IPR036890">
    <property type="entry name" value="HATPase_C_sf"/>
</dbReference>
<keyword evidence="8" id="KW-0902">Two-component regulatory system</keyword>
<evidence type="ECO:0000256" key="8">
    <source>
        <dbReference type="ARBA" id="ARBA00023012"/>
    </source>
</evidence>
<keyword evidence="9" id="KW-0812">Transmembrane</keyword>
<dbReference type="InterPro" id="IPR004358">
    <property type="entry name" value="Sig_transdc_His_kin-like_C"/>
</dbReference>
<keyword evidence="5" id="KW-0547">Nucleotide-binding</keyword>
<dbReference type="GO" id="GO:0000155">
    <property type="term" value="F:phosphorelay sensor kinase activity"/>
    <property type="evidence" value="ECO:0007669"/>
    <property type="project" value="InterPro"/>
</dbReference>
<dbReference type="Pfam" id="PF02518">
    <property type="entry name" value="HATPase_c"/>
    <property type="match status" value="1"/>
</dbReference>
<keyword evidence="3" id="KW-0597">Phosphoprotein</keyword>
<dbReference type="PRINTS" id="PR00344">
    <property type="entry name" value="BCTRLSENSOR"/>
</dbReference>
<protein>
    <recommendedName>
        <fullName evidence="2">histidine kinase</fullName>
        <ecNumber evidence="2">2.7.13.3</ecNumber>
    </recommendedName>
</protein>
<evidence type="ECO:0000256" key="5">
    <source>
        <dbReference type="ARBA" id="ARBA00022741"/>
    </source>
</evidence>
<evidence type="ECO:0000256" key="3">
    <source>
        <dbReference type="ARBA" id="ARBA00022553"/>
    </source>
</evidence>
<evidence type="ECO:0000313" key="11">
    <source>
        <dbReference type="EMBL" id="MCJ8502074.1"/>
    </source>
</evidence>
<evidence type="ECO:0000256" key="6">
    <source>
        <dbReference type="ARBA" id="ARBA00022777"/>
    </source>
</evidence>
<dbReference type="AlphaFoldDB" id="A0AA41R4A2"/>
<evidence type="ECO:0000256" key="9">
    <source>
        <dbReference type="SAM" id="Phobius"/>
    </source>
</evidence>
<dbReference type="InterPro" id="IPR003594">
    <property type="entry name" value="HATPase_dom"/>
</dbReference>
<evidence type="ECO:0000313" key="12">
    <source>
        <dbReference type="Proteomes" id="UP001165427"/>
    </source>
</evidence>
<dbReference type="PROSITE" id="PS50109">
    <property type="entry name" value="HIS_KIN"/>
    <property type="match status" value="1"/>
</dbReference>
<evidence type="ECO:0000259" key="10">
    <source>
        <dbReference type="PROSITE" id="PS50109"/>
    </source>
</evidence>
<dbReference type="GO" id="GO:0005524">
    <property type="term" value="F:ATP binding"/>
    <property type="evidence" value="ECO:0007669"/>
    <property type="project" value="UniProtKB-KW"/>
</dbReference>
<dbReference type="PANTHER" id="PTHR43065:SF10">
    <property type="entry name" value="PEROXIDE STRESS-ACTIVATED HISTIDINE KINASE MAK3"/>
    <property type="match status" value="1"/>
</dbReference>
<dbReference type="RefSeq" id="WP_246911975.1">
    <property type="nucleotide sequence ID" value="NZ_JALJRB010000020.1"/>
</dbReference>
<keyword evidence="7 11" id="KW-0067">ATP-binding</keyword>
<evidence type="ECO:0000256" key="2">
    <source>
        <dbReference type="ARBA" id="ARBA00012438"/>
    </source>
</evidence>
<comment type="caution">
    <text evidence="11">The sequence shown here is derived from an EMBL/GenBank/DDBJ whole genome shotgun (WGS) entry which is preliminary data.</text>
</comment>
<organism evidence="11 12">
    <name type="scientific">Desulfatitalea alkaliphila</name>
    <dbReference type="NCBI Taxonomy" id="2929485"/>
    <lineage>
        <taxon>Bacteria</taxon>
        <taxon>Pseudomonadati</taxon>
        <taxon>Thermodesulfobacteriota</taxon>
        <taxon>Desulfobacteria</taxon>
        <taxon>Desulfobacterales</taxon>
        <taxon>Desulfosarcinaceae</taxon>
        <taxon>Desulfatitalea</taxon>
    </lineage>
</organism>